<protein>
    <submittedName>
        <fullName evidence="2">Uncharacterized protein</fullName>
    </submittedName>
</protein>
<evidence type="ECO:0000313" key="2">
    <source>
        <dbReference type="EMBL" id="GFT51082.1"/>
    </source>
</evidence>
<sequence length="102" mass="11373">MPYSPSVTMLSNYGGLISWVVFKTTFDVNFEVNGWDNKSRETQSITLMSCDIMNLPPLPTKFSKFNNTSLQAAKKPCKESMAEAGREAVEKNNEKSDIAAED</sequence>
<comment type="caution">
    <text evidence="2">The sequence shown here is derived from an EMBL/GenBank/DDBJ whole genome shotgun (WGS) entry which is preliminary data.</text>
</comment>
<dbReference type="EMBL" id="BMAW01065586">
    <property type="protein sequence ID" value="GFT51082.1"/>
    <property type="molecule type" value="Genomic_DNA"/>
</dbReference>
<keyword evidence="3" id="KW-1185">Reference proteome</keyword>
<evidence type="ECO:0000256" key="1">
    <source>
        <dbReference type="SAM" id="MobiDB-lite"/>
    </source>
</evidence>
<accession>A0A8X6TWJ7</accession>
<dbReference type="OrthoDB" id="6427993at2759"/>
<reference evidence="2" key="1">
    <citation type="submission" date="2020-08" db="EMBL/GenBank/DDBJ databases">
        <title>Multicomponent nature underlies the extraordinary mechanical properties of spider dragline silk.</title>
        <authorList>
            <person name="Kono N."/>
            <person name="Nakamura H."/>
            <person name="Mori M."/>
            <person name="Yoshida Y."/>
            <person name="Ohtoshi R."/>
            <person name="Malay A.D."/>
            <person name="Moran D.A.P."/>
            <person name="Tomita M."/>
            <person name="Numata K."/>
            <person name="Arakawa K."/>
        </authorList>
    </citation>
    <scope>NUCLEOTIDE SEQUENCE</scope>
</reference>
<name>A0A8X6TWJ7_NEPPI</name>
<dbReference type="Proteomes" id="UP000887013">
    <property type="component" value="Unassembled WGS sequence"/>
</dbReference>
<gene>
    <name evidence="2" type="ORF">NPIL_516781</name>
</gene>
<dbReference type="AlphaFoldDB" id="A0A8X6TWJ7"/>
<evidence type="ECO:0000313" key="3">
    <source>
        <dbReference type="Proteomes" id="UP000887013"/>
    </source>
</evidence>
<proteinExistence type="predicted"/>
<organism evidence="2 3">
    <name type="scientific">Nephila pilipes</name>
    <name type="common">Giant wood spider</name>
    <name type="synonym">Nephila maculata</name>
    <dbReference type="NCBI Taxonomy" id="299642"/>
    <lineage>
        <taxon>Eukaryota</taxon>
        <taxon>Metazoa</taxon>
        <taxon>Ecdysozoa</taxon>
        <taxon>Arthropoda</taxon>
        <taxon>Chelicerata</taxon>
        <taxon>Arachnida</taxon>
        <taxon>Araneae</taxon>
        <taxon>Araneomorphae</taxon>
        <taxon>Entelegynae</taxon>
        <taxon>Araneoidea</taxon>
        <taxon>Nephilidae</taxon>
        <taxon>Nephila</taxon>
    </lineage>
</organism>
<feature type="region of interest" description="Disordered" evidence="1">
    <location>
        <begin position="76"/>
        <end position="102"/>
    </location>
</feature>